<dbReference type="OrthoDB" id="33315at2"/>
<dbReference type="Pfam" id="PF21814">
    <property type="entry name" value="DUF6883"/>
    <property type="match status" value="1"/>
</dbReference>
<name>A0A4Z0NMX0_9HYPH</name>
<accession>A0A4Z0NMX0</accession>
<evidence type="ECO:0000313" key="3">
    <source>
        <dbReference type="Proteomes" id="UP000297535"/>
    </source>
</evidence>
<evidence type="ECO:0000313" key="2">
    <source>
        <dbReference type="EMBL" id="TGD97357.1"/>
    </source>
</evidence>
<dbReference type="AlphaFoldDB" id="A0A4Z0NMX0"/>
<gene>
    <name evidence="2" type="ORF">EU555_19490</name>
</gene>
<dbReference type="EMBL" id="SRLB01000014">
    <property type="protein sequence ID" value="TGD97357.1"/>
    <property type="molecule type" value="Genomic_DNA"/>
</dbReference>
<dbReference type="Proteomes" id="UP000297535">
    <property type="component" value="Unassembled WGS sequence"/>
</dbReference>
<sequence length="94" mass="10196">MTDGPPPGTTFRLDSAKITEYLLRRNHPAGKSKAGFFLRFGFSPADPAAQAEALLLHPSPNRLTRSTPSVHGMKHIYEGSIQAPDGRAPSIRTI</sequence>
<comment type="caution">
    <text evidence="2">The sequence shown here is derived from an EMBL/GenBank/DDBJ whole genome shotgun (WGS) entry which is preliminary data.</text>
</comment>
<protein>
    <recommendedName>
        <fullName evidence="1">DUF6883 domain-containing protein</fullName>
    </recommendedName>
</protein>
<dbReference type="RefSeq" id="WP_135416893.1">
    <property type="nucleotide sequence ID" value="NZ_SRLB01000014.1"/>
</dbReference>
<reference evidence="2 3" key="1">
    <citation type="submission" date="2019-04" db="EMBL/GenBank/DDBJ databases">
        <authorList>
            <person name="Feng G."/>
            <person name="Zhu H."/>
        </authorList>
    </citation>
    <scope>NUCLEOTIDE SEQUENCE [LARGE SCALE GENOMIC DNA]</scope>
    <source>
        <strain evidence="2 3">6HR-1</strain>
    </source>
</reference>
<keyword evidence="3" id="KW-1185">Reference proteome</keyword>
<evidence type="ECO:0000259" key="1">
    <source>
        <dbReference type="Pfam" id="PF21814"/>
    </source>
</evidence>
<feature type="domain" description="DUF6883" evidence="1">
    <location>
        <begin position="13"/>
        <end position="94"/>
    </location>
</feature>
<proteinExistence type="predicted"/>
<dbReference type="InterPro" id="IPR049250">
    <property type="entry name" value="DUF6883"/>
</dbReference>
<organism evidence="2 3">
    <name type="scientific">Methylobacterium nonmethylotrophicum</name>
    <dbReference type="NCBI Taxonomy" id="1141884"/>
    <lineage>
        <taxon>Bacteria</taxon>
        <taxon>Pseudomonadati</taxon>
        <taxon>Pseudomonadota</taxon>
        <taxon>Alphaproteobacteria</taxon>
        <taxon>Hyphomicrobiales</taxon>
        <taxon>Methylobacteriaceae</taxon>
        <taxon>Methylobacterium</taxon>
    </lineage>
</organism>